<name>A0A4R3NVR4_9HYPH</name>
<dbReference type="SUPFAM" id="SSF53187">
    <property type="entry name" value="Zn-dependent exopeptidases"/>
    <property type="match status" value="1"/>
</dbReference>
<feature type="binding site" evidence="2">
    <location>
        <position position="138"/>
    </location>
    <ligand>
        <name>Mn(2+)</name>
        <dbReference type="ChEBI" id="CHEBI:29035"/>
        <label>2</label>
    </ligand>
</feature>
<reference evidence="4 5" key="1">
    <citation type="submission" date="2019-03" db="EMBL/GenBank/DDBJ databases">
        <title>Freshwater and sediment microbial communities from various areas in North America, analyzing microbe dynamics in response to fracking.</title>
        <authorList>
            <person name="Lamendella R."/>
        </authorList>
    </citation>
    <scope>NUCLEOTIDE SEQUENCE [LARGE SCALE GENOMIC DNA]</scope>
    <source>
        <strain evidence="4 5">175.2</strain>
    </source>
</reference>
<comment type="cofactor">
    <cofactor evidence="2">
        <name>Mn(2+)</name>
        <dbReference type="ChEBI" id="CHEBI:29035"/>
    </cofactor>
    <text evidence="2">The Mn(2+) ion enhances activity.</text>
</comment>
<feature type="binding site" evidence="2">
    <location>
        <position position="105"/>
    </location>
    <ligand>
        <name>Mn(2+)</name>
        <dbReference type="ChEBI" id="CHEBI:29035"/>
        <label>2</label>
    </ligand>
</feature>
<dbReference type="Pfam" id="PF07687">
    <property type="entry name" value="M20_dimer"/>
    <property type="match status" value="1"/>
</dbReference>
<keyword evidence="2" id="KW-0479">Metal-binding</keyword>
<dbReference type="SUPFAM" id="SSF55031">
    <property type="entry name" value="Bacterial exopeptidase dimerisation domain"/>
    <property type="match status" value="1"/>
</dbReference>
<dbReference type="PIRSF" id="PIRSF005962">
    <property type="entry name" value="Pept_M20D_amidohydro"/>
    <property type="match status" value="1"/>
</dbReference>
<dbReference type="NCBIfam" id="TIGR01891">
    <property type="entry name" value="amidohydrolases"/>
    <property type="match status" value="1"/>
</dbReference>
<comment type="caution">
    <text evidence="4">The sequence shown here is derived from an EMBL/GenBank/DDBJ whole genome shotgun (WGS) entry which is preliminary data.</text>
</comment>
<dbReference type="InterPro" id="IPR036264">
    <property type="entry name" value="Bact_exopeptidase_dim_dom"/>
</dbReference>
<accession>A0A4R3NVR4</accession>
<dbReference type="Proteomes" id="UP000295097">
    <property type="component" value="Unassembled WGS sequence"/>
</dbReference>
<dbReference type="PANTHER" id="PTHR11014:SF63">
    <property type="entry name" value="METALLOPEPTIDASE, PUTATIVE (AFU_ORTHOLOGUE AFUA_6G09600)-RELATED"/>
    <property type="match status" value="1"/>
</dbReference>
<evidence type="ECO:0000256" key="2">
    <source>
        <dbReference type="PIRSR" id="PIRSR005962-1"/>
    </source>
</evidence>
<keyword evidence="2" id="KW-0464">Manganese</keyword>
<dbReference type="Pfam" id="PF01546">
    <property type="entry name" value="Peptidase_M20"/>
    <property type="match status" value="1"/>
</dbReference>
<feature type="domain" description="Peptidase M20 dimerisation" evidence="3">
    <location>
        <begin position="189"/>
        <end position="279"/>
    </location>
</feature>
<evidence type="ECO:0000259" key="3">
    <source>
        <dbReference type="Pfam" id="PF07687"/>
    </source>
</evidence>
<evidence type="ECO:0000313" key="5">
    <source>
        <dbReference type="Proteomes" id="UP000295097"/>
    </source>
</evidence>
<dbReference type="GO" id="GO:0050118">
    <property type="term" value="F:N-acetyldiaminopimelate deacetylase activity"/>
    <property type="evidence" value="ECO:0007669"/>
    <property type="project" value="UniProtKB-ARBA"/>
</dbReference>
<evidence type="ECO:0000313" key="4">
    <source>
        <dbReference type="EMBL" id="TCT44479.1"/>
    </source>
</evidence>
<dbReference type="Gene3D" id="3.40.630.10">
    <property type="entry name" value="Zn peptidases"/>
    <property type="match status" value="1"/>
</dbReference>
<dbReference type="OrthoDB" id="9777385at2"/>
<dbReference type="GO" id="GO:0046872">
    <property type="term" value="F:metal ion binding"/>
    <property type="evidence" value="ECO:0007669"/>
    <property type="project" value="UniProtKB-KW"/>
</dbReference>
<keyword evidence="1 4" id="KW-0378">Hydrolase</keyword>
<feature type="binding site" evidence="2">
    <location>
        <position position="103"/>
    </location>
    <ligand>
        <name>Mn(2+)</name>
        <dbReference type="ChEBI" id="CHEBI:29035"/>
        <label>2</label>
    </ligand>
</feature>
<dbReference type="InterPro" id="IPR011650">
    <property type="entry name" value="Peptidase_M20_dimer"/>
</dbReference>
<organism evidence="4 5">
    <name type="scientific">Martelella mediterranea</name>
    <dbReference type="NCBI Taxonomy" id="293089"/>
    <lineage>
        <taxon>Bacteria</taxon>
        <taxon>Pseudomonadati</taxon>
        <taxon>Pseudomonadota</taxon>
        <taxon>Alphaproteobacteria</taxon>
        <taxon>Hyphomicrobiales</taxon>
        <taxon>Aurantimonadaceae</taxon>
        <taxon>Martelella</taxon>
    </lineage>
</organism>
<dbReference type="GO" id="GO:0019877">
    <property type="term" value="P:diaminopimelate biosynthetic process"/>
    <property type="evidence" value="ECO:0007669"/>
    <property type="project" value="UniProtKB-ARBA"/>
</dbReference>
<dbReference type="FunFam" id="3.30.70.360:FF:000001">
    <property type="entry name" value="N-acetyldiaminopimelate deacetylase"/>
    <property type="match status" value="1"/>
</dbReference>
<feature type="binding site" evidence="2">
    <location>
        <position position="360"/>
    </location>
    <ligand>
        <name>Mn(2+)</name>
        <dbReference type="ChEBI" id="CHEBI:29035"/>
        <label>2</label>
    </ligand>
</feature>
<dbReference type="Gene3D" id="3.30.70.360">
    <property type="match status" value="1"/>
</dbReference>
<proteinExistence type="predicted"/>
<evidence type="ECO:0000256" key="1">
    <source>
        <dbReference type="ARBA" id="ARBA00022801"/>
    </source>
</evidence>
<sequence length="389" mass="41110">MAIKNRFAELHSEISAWRQDIHTHPELGLTETRTAGKVAELLRSFGCDEVVEQVGQTGVIAVIKGNGGEGKSIGLRADMDALPITELTGADYASAEPGRMHACGHDGHTAMLLGAARYLAETRNFAGQAVLIFQPGEEGYFGARGMLEDGLLERWNIDEVYGMHNMPGIPVGHFAGCAGPFMAAVGNPTIKITGTGGHAAQPQNCIDPMPVAAQVILACQTIVARNAHPLDALVISLTSLKTDSPASNVIPETVEITGTVRALSDDLMKLAEKRIGEICAGIAISANVSIEFTFTPGYPVTVNDENAMDAALAVASEIAGEQNVNRSLSPSMGGEDFSYFLQKRPGAFINVGNGDSAGLHSPYYNFNDEAIPFGSSWLVGMVEARSPLS</sequence>
<protein>
    <submittedName>
        <fullName evidence="4">Hippurate hydrolase</fullName>
    </submittedName>
</protein>
<dbReference type="InterPro" id="IPR002933">
    <property type="entry name" value="Peptidase_M20"/>
</dbReference>
<feature type="binding site" evidence="2">
    <location>
        <position position="164"/>
    </location>
    <ligand>
        <name>Mn(2+)</name>
        <dbReference type="ChEBI" id="CHEBI:29035"/>
        <label>2</label>
    </ligand>
</feature>
<dbReference type="EMBL" id="SMAR01000002">
    <property type="protein sequence ID" value="TCT44479.1"/>
    <property type="molecule type" value="Genomic_DNA"/>
</dbReference>
<dbReference type="AlphaFoldDB" id="A0A4R3NVR4"/>
<dbReference type="InterPro" id="IPR017439">
    <property type="entry name" value="Amidohydrolase"/>
</dbReference>
<dbReference type="RefSeq" id="WP_132307855.1">
    <property type="nucleotide sequence ID" value="NZ_SMAR01000002.1"/>
</dbReference>
<dbReference type="CDD" id="cd05666">
    <property type="entry name" value="M20_Acy1-like"/>
    <property type="match status" value="1"/>
</dbReference>
<keyword evidence="5" id="KW-1185">Reference proteome</keyword>
<dbReference type="PANTHER" id="PTHR11014">
    <property type="entry name" value="PEPTIDASE M20 FAMILY MEMBER"/>
    <property type="match status" value="1"/>
</dbReference>
<gene>
    <name evidence="4" type="ORF">EDC90_100227</name>
</gene>